<name>A0A165GNJ5_9BACL</name>
<dbReference type="PANTHER" id="PTHR42756">
    <property type="entry name" value="TRANSCRIPTIONAL REGULATOR, MARR"/>
    <property type="match status" value="1"/>
</dbReference>
<reference evidence="5 6" key="1">
    <citation type="submission" date="2016-01" db="EMBL/GenBank/DDBJ databases">
        <title>Whole genome sequencing of Bhargavaea cecembensis T14.</title>
        <authorList>
            <person name="Hong K.W."/>
        </authorList>
    </citation>
    <scope>NUCLEOTIDE SEQUENCE [LARGE SCALE GENOMIC DNA]</scope>
    <source>
        <strain evidence="5 6">T14</strain>
    </source>
</reference>
<proteinExistence type="predicted"/>
<dbReference type="OrthoDB" id="2404954at2"/>
<protein>
    <submittedName>
        <fullName evidence="5">MarR family transcriptional regulator</fullName>
    </submittedName>
</protein>
<dbReference type="PANTHER" id="PTHR42756:SF1">
    <property type="entry name" value="TRANSCRIPTIONAL REPRESSOR OF EMRAB OPERON"/>
    <property type="match status" value="1"/>
</dbReference>
<dbReference type="EMBL" id="LQNT01000011">
    <property type="protein sequence ID" value="KZE37085.1"/>
    <property type="molecule type" value="Genomic_DNA"/>
</dbReference>
<evidence type="ECO:0000259" key="4">
    <source>
        <dbReference type="PROSITE" id="PS50995"/>
    </source>
</evidence>
<accession>A0A165GNJ5</accession>
<sequence>MPEMSGLDLIDLLGERHFGLRRIAEELWNERGELAISNSEWFLMARIGKGGPTIAEVSRQVDITRQATHKLIRKMSDKGLVEVSDDERNKKVKRVRLTALGHSCYEHNEKLKAELEARIAEAIGADRVAALKEILAMDWRLENRES</sequence>
<comment type="caution">
    <text evidence="5">The sequence shown here is derived from an EMBL/GenBank/DDBJ whole genome shotgun (WGS) entry which is preliminary data.</text>
</comment>
<dbReference type="InterPro" id="IPR036388">
    <property type="entry name" value="WH-like_DNA-bd_sf"/>
</dbReference>
<evidence type="ECO:0000256" key="1">
    <source>
        <dbReference type="ARBA" id="ARBA00023015"/>
    </source>
</evidence>
<dbReference type="AlphaFoldDB" id="A0A165GNJ5"/>
<dbReference type="GO" id="GO:0003700">
    <property type="term" value="F:DNA-binding transcription factor activity"/>
    <property type="evidence" value="ECO:0007669"/>
    <property type="project" value="InterPro"/>
</dbReference>
<dbReference type="RefSeq" id="WP_063182000.1">
    <property type="nucleotide sequence ID" value="NZ_LQNT01000011.1"/>
</dbReference>
<organism evidence="5 6">
    <name type="scientific">Bhargavaea cecembensis</name>
    <dbReference type="NCBI Taxonomy" id="394098"/>
    <lineage>
        <taxon>Bacteria</taxon>
        <taxon>Bacillati</taxon>
        <taxon>Bacillota</taxon>
        <taxon>Bacilli</taxon>
        <taxon>Bacillales</taxon>
        <taxon>Caryophanaceae</taxon>
        <taxon>Bhargavaea</taxon>
    </lineage>
</organism>
<feature type="domain" description="HTH marR-type" evidence="4">
    <location>
        <begin position="6"/>
        <end position="140"/>
    </location>
</feature>
<dbReference type="GO" id="GO:0003677">
    <property type="term" value="F:DNA binding"/>
    <property type="evidence" value="ECO:0007669"/>
    <property type="project" value="UniProtKB-KW"/>
</dbReference>
<evidence type="ECO:0000256" key="2">
    <source>
        <dbReference type="ARBA" id="ARBA00023125"/>
    </source>
</evidence>
<evidence type="ECO:0000313" key="6">
    <source>
        <dbReference type="Proteomes" id="UP000076490"/>
    </source>
</evidence>
<keyword evidence="1" id="KW-0805">Transcription regulation</keyword>
<dbReference type="SUPFAM" id="SSF46785">
    <property type="entry name" value="Winged helix' DNA-binding domain"/>
    <property type="match status" value="1"/>
</dbReference>
<keyword evidence="2" id="KW-0238">DNA-binding</keyword>
<dbReference type="PROSITE" id="PS50995">
    <property type="entry name" value="HTH_MARR_2"/>
    <property type="match status" value="1"/>
</dbReference>
<dbReference type="InterPro" id="IPR000835">
    <property type="entry name" value="HTH_MarR-typ"/>
</dbReference>
<evidence type="ECO:0000256" key="3">
    <source>
        <dbReference type="ARBA" id="ARBA00023163"/>
    </source>
</evidence>
<dbReference type="Gene3D" id="1.10.10.10">
    <property type="entry name" value="Winged helix-like DNA-binding domain superfamily/Winged helix DNA-binding domain"/>
    <property type="match status" value="1"/>
</dbReference>
<dbReference type="SMART" id="SM00347">
    <property type="entry name" value="HTH_MARR"/>
    <property type="match status" value="1"/>
</dbReference>
<keyword evidence="3" id="KW-0804">Transcription</keyword>
<gene>
    <name evidence="5" type="ORF">AV656_10900</name>
</gene>
<dbReference type="Proteomes" id="UP000076490">
    <property type="component" value="Unassembled WGS sequence"/>
</dbReference>
<dbReference type="InterPro" id="IPR036390">
    <property type="entry name" value="WH_DNA-bd_sf"/>
</dbReference>
<evidence type="ECO:0000313" key="5">
    <source>
        <dbReference type="EMBL" id="KZE37085.1"/>
    </source>
</evidence>
<dbReference type="Pfam" id="PF13463">
    <property type="entry name" value="HTH_27"/>
    <property type="match status" value="1"/>
</dbReference>